<name>A0A3E0A1L8_9ACTN</name>
<feature type="compositionally biased region" description="Basic residues" evidence="1">
    <location>
        <begin position="263"/>
        <end position="281"/>
    </location>
</feature>
<dbReference type="EMBL" id="QUMQ01000001">
    <property type="protein sequence ID" value="REG02394.1"/>
    <property type="molecule type" value="Genomic_DNA"/>
</dbReference>
<evidence type="ECO:0000313" key="2">
    <source>
        <dbReference type="EMBL" id="REG02394.1"/>
    </source>
</evidence>
<comment type="caution">
    <text evidence="2">The sequence shown here is derived from an EMBL/GenBank/DDBJ whole genome shotgun (WGS) entry which is preliminary data.</text>
</comment>
<keyword evidence="3" id="KW-1185">Reference proteome</keyword>
<sequence>MPGRSFVSPRRGRRFPPRWGDPVPRATESSRHEALVVRRGRLGRRLHRRARRLGGDRAAGLPVAGRVVPADGLAPGRHRRWSPRRRVPARPVERAARLGRDRRGRRLLVHVSDNARPGVRRPVRRTGVRPGRGHHAGPGLGRGARLADRRGSGAGLGPPGGGRGDSLVGLCRGVHRRGQLRRPARCRGAARIPAQPVGGHPVGVPAAVRRSVDPGRHAAAAGAGARLGPDLAGLGTAAGRPPRPALAGARSGPVRRRGPDRLLRHRRSSGLGPRRHRRRLVPRGGATRLHAVGRWPARRRCGLPGPDPSGRGRGSAPARRRPARSPRRR</sequence>
<feature type="region of interest" description="Disordered" evidence="1">
    <location>
        <begin position="215"/>
        <end position="329"/>
    </location>
</feature>
<organism evidence="2 3">
    <name type="scientific">Asanoa ferruginea</name>
    <dbReference type="NCBI Taxonomy" id="53367"/>
    <lineage>
        <taxon>Bacteria</taxon>
        <taxon>Bacillati</taxon>
        <taxon>Actinomycetota</taxon>
        <taxon>Actinomycetes</taxon>
        <taxon>Micromonosporales</taxon>
        <taxon>Micromonosporaceae</taxon>
        <taxon>Asanoa</taxon>
    </lineage>
</organism>
<protein>
    <submittedName>
        <fullName evidence="2">Uncharacterized protein</fullName>
    </submittedName>
</protein>
<evidence type="ECO:0000256" key="1">
    <source>
        <dbReference type="SAM" id="MobiDB-lite"/>
    </source>
</evidence>
<accession>A0A3E0A1L8</accession>
<reference evidence="2 3" key="1">
    <citation type="submission" date="2018-08" db="EMBL/GenBank/DDBJ databases">
        <title>Sequencing the genomes of 1000 actinobacteria strains.</title>
        <authorList>
            <person name="Klenk H.-P."/>
        </authorList>
    </citation>
    <scope>NUCLEOTIDE SEQUENCE [LARGE SCALE GENOMIC DNA]</scope>
    <source>
        <strain evidence="2 3">DSM 44099</strain>
    </source>
</reference>
<feature type="compositionally biased region" description="Low complexity" evidence="1">
    <location>
        <begin position="217"/>
        <end position="252"/>
    </location>
</feature>
<feature type="region of interest" description="Disordered" evidence="1">
    <location>
        <begin position="1"/>
        <end position="32"/>
    </location>
</feature>
<feature type="compositionally biased region" description="Basic residues" evidence="1">
    <location>
        <begin position="318"/>
        <end position="329"/>
    </location>
</feature>
<dbReference type="AlphaFoldDB" id="A0A3E0A1L8"/>
<feature type="region of interest" description="Disordered" evidence="1">
    <location>
        <begin position="118"/>
        <end position="166"/>
    </location>
</feature>
<proteinExistence type="predicted"/>
<evidence type="ECO:0000313" key="3">
    <source>
        <dbReference type="Proteomes" id="UP000256913"/>
    </source>
</evidence>
<gene>
    <name evidence="2" type="ORF">DFJ67_8489</name>
</gene>
<feature type="compositionally biased region" description="Basic residues" evidence="1">
    <location>
        <begin position="118"/>
        <end position="135"/>
    </location>
</feature>
<dbReference type="Proteomes" id="UP000256913">
    <property type="component" value="Unassembled WGS sequence"/>
</dbReference>
<feature type="compositionally biased region" description="Gly residues" evidence="1">
    <location>
        <begin position="152"/>
        <end position="164"/>
    </location>
</feature>